<feature type="binding site" evidence="8">
    <location>
        <position position="45"/>
    </location>
    <ligand>
        <name>L-glutamine</name>
        <dbReference type="ChEBI" id="CHEBI:58359"/>
    </ligand>
</feature>
<dbReference type="EC" id="6.3.5.5" evidence="8"/>
<feature type="domain" description="Carbamoyl-phosphate synthase small subunit N-terminal" evidence="9">
    <location>
        <begin position="2"/>
        <end position="131"/>
    </location>
</feature>
<feature type="active site" evidence="8">
    <location>
        <position position="341"/>
    </location>
</feature>
<dbReference type="SUPFAM" id="SSF52021">
    <property type="entry name" value="Carbamoyl phosphate synthetase, small subunit N-terminal domain"/>
    <property type="match status" value="1"/>
</dbReference>
<dbReference type="InterPro" id="IPR017926">
    <property type="entry name" value="GATASE"/>
</dbReference>
<comment type="caution">
    <text evidence="8">Lacks conserved residue(s) required for the propagation of feature annotation.</text>
</comment>
<evidence type="ECO:0000256" key="8">
    <source>
        <dbReference type="HAMAP-Rule" id="MF_01209"/>
    </source>
</evidence>
<dbReference type="InterPro" id="IPR029062">
    <property type="entry name" value="Class_I_gatase-like"/>
</dbReference>
<dbReference type="GO" id="GO:0044205">
    <property type="term" value="P:'de novo' UMP biosynthetic process"/>
    <property type="evidence" value="ECO:0007669"/>
    <property type="project" value="UniProtKB-UniRule"/>
</dbReference>
<dbReference type="OrthoDB" id="9804328at2"/>
<evidence type="ECO:0000313" key="11">
    <source>
        <dbReference type="Proteomes" id="UP000027284"/>
    </source>
</evidence>
<comment type="pathway">
    <text evidence="1 8">Amino-acid biosynthesis; L-arginine biosynthesis; carbamoyl phosphate from bicarbonate: step 1/1.</text>
</comment>
<feature type="binding site" evidence="8">
    <location>
        <position position="297"/>
    </location>
    <ligand>
        <name>L-glutamine</name>
        <dbReference type="ChEBI" id="CHEBI:58359"/>
    </ligand>
</feature>
<dbReference type="InterPro" id="IPR035686">
    <property type="entry name" value="CPSase_GATase1"/>
</dbReference>
<dbReference type="PRINTS" id="PR00099">
    <property type="entry name" value="CPSGATASE"/>
</dbReference>
<feature type="binding site" evidence="8">
    <location>
        <position position="300"/>
    </location>
    <ligand>
        <name>L-glutamine</name>
        <dbReference type="ChEBI" id="CHEBI:58359"/>
    </ligand>
</feature>
<dbReference type="SUPFAM" id="SSF52317">
    <property type="entry name" value="Class I glutamine amidotransferase-like"/>
    <property type="match status" value="1"/>
</dbReference>
<feature type="region of interest" description="CPSase" evidence="8">
    <location>
        <begin position="1"/>
        <end position="181"/>
    </location>
</feature>
<comment type="similarity">
    <text evidence="2 8">Belongs to the CarA family.</text>
</comment>
<feature type="active site" description="Nucleophile" evidence="8">
    <location>
        <position position="255"/>
    </location>
</feature>
<feature type="binding site" evidence="8">
    <location>
        <position position="259"/>
    </location>
    <ligand>
        <name>L-glutamine</name>
        <dbReference type="ChEBI" id="CHEBI:58359"/>
    </ligand>
</feature>
<dbReference type="Gene3D" id="3.50.30.20">
    <property type="entry name" value="Carbamoyl-phosphate synthase small subunit, N-terminal domain"/>
    <property type="match status" value="1"/>
</dbReference>
<keyword evidence="4 8" id="KW-0547">Nucleotide-binding</keyword>
<dbReference type="Pfam" id="PF00988">
    <property type="entry name" value="CPSase_sm_chain"/>
    <property type="match status" value="1"/>
</dbReference>
<comment type="catalytic activity">
    <reaction evidence="8">
        <text>L-glutamine + H2O = L-glutamate + NH4(+)</text>
        <dbReference type="Rhea" id="RHEA:15889"/>
        <dbReference type="ChEBI" id="CHEBI:15377"/>
        <dbReference type="ChEBI" id="CHEBI:28938"/>
        <dbReference type="ChEBI" id="CHEBI:29985"/>
        <dbReference type="ChEBI" id="CHEBI:58359"/>
    </reaction>
</comment>
<reference evidence="10 11" key="1">
    <citation type="submission" date="2014-04" db="EMBL/GenBank/DDBJ databases">
        <title>The Genome Sequence of Thermoanaerobaculum aquaticum MP-01, The First Cultivated Group 23 Acidobacterium.</title>
        <authorList>
            <person name="Stamps B.W."/>
            <person name="Losey N.A."/>
            <person name="Lawson P.A."/>
            <person name="Stevenson B.S."/>
        </authorList>
    </citation>
    <scope>NUCLEOTIDE SEQUENCE [LARGE SCALE GENOMIC DNA]</scope>
    <source>
        <strain evidence="10 11">MP-01</strain>
    </source>
</reference>
<dbReference type="Gene3D" id="3.40.50.880">
    <property type="match status" value="1"/>
</dbReference>
<comment type="function">
    <text evidence="8">Small subunit of the glutamine-dependent carbamoyl phosphate synthetase (CPSase). CPSase catalyzes the formation of carbamoyl phosphate from the ammonia moiety of glutamine, carbonate, and phosphate donated by ATP, constituting the first step of 2 biosynthetic pathways, one leading to arginine and/or urea and the other to pyrimidine nucleotides. The small subunit (glutamine amidotransferase) binds and cleaves glutamine to supply the large subunit with the substrate ammonia.</text>
</comment>
<protein>
    <recommendedName>
        <fullName evidence="8">Carbamoyl phosphate synthase small chain</fullName>
        <ecNumber evidence="8">6.3.5.5</ecNumber>
    </recommendedName>
    <alternativeName>
        <fullName evidence="8">Carbamoyl phosphate synthetase glutamine chain</fullName>
    </alternativeName>
</protein>
<evidence type="ECO:0000256" key="4">
    <source>
        <dbReference type="ARBA" id="ARBA00022741"/>
    </source>
</evidence>
<dbReference type="STRING" id="1312852.EG19_01565"/>
<comment type="caution">
    <text evidence="10">The sequence shown here is derived from an EMBL/GenBank/DDBJ whole genome shotgun (WGS) entry which is preliminary data.</text>
</comment>
<dbReference type="GO" id="GO:0006207">
    <property type="term" value="P:'de novo' pyrimidine nucleobase biosynthetic process"/>
    <property type="evidence" value="ECO:0007669"/>
    <property type="project" value="InterPro"/>
</dbReference>
<evidence type="ECO:0000313" key="10">
    <source>
        <dbReference type="EMBL" id="KDA53910.1"/>
    </source>
</evidence>
<feature type="active site" evidence="8">
    <location>
        <position position="339"/>
    </location>
</feature>
<organism evidence="10 11">
    <name type="scientific">Thermoanaerobaculum aquaticum</name>
    <dbReference type="NCBI Taxonomy" id="1312852"/>
    <lineage>
        <taxon>Bacteria</taxon>
        <taxon>Pseudomonadati</taxon>
        <taxon>Acidobacteriota</taxon>
        <taxon>Thermoanaerobaculia</taxon>
        <taxon>Thermoanaerobaculales</taxon>
        <taxon>Thermoanaerobaculaceae</taxon>
        <taxon>Thermoanaerobaculum</taxon>
    </lineage>
</organism>
<keyword evidence="11" id="KW-1185">Reference proteome</keyword>
<comment type="subunit">
    <text evidence="8">Composed of two chains; the small (or glutamine) chain promotes the hydrolysis of glutamine to ammonia, which is used by the large (or ammonia) chain to synthesize carbamoyl phosphate. Tetramer of heterodimers (alpha,beta)4.</text>
</comment>
<dbReference type="InterPro" id="IPR006274">
    <property type="entry name" value="CarbamoylP_synth_ssu"/>
</dbReference>
<evidence type="ECO:0000256" key="5">
    <source>
        <dbReference type="ARBA" id="ARBA00022840"/>
    </source>
</evidence>
<dbReference type="UniPathway" id="UPA00068">
    <property type="reaction ID" value="UER00171"/>
</dbReference>
<dbReference type="GO" id="GO:0006526">
    <property type="term" value="P:L-arginine biosynthetic process"/>
    <property type="evidence" value="ECO:0007669"/>
    <property type="project" value="UniProtKB-UniRule"/>
</dbReference>
<gene>
    <name evidence="8" type="primary">carA</name>
    <name evidence="10" type="ORF">EG19_01565</name>
</gene>
<comment type="catalytic activity">
    <reaction evidence="7 8">
        <text>hydrogencarbonate + L-glutamine + 2 ATP + H2O = carbamoyl phosphate + L-glutamate + 2 ADP + phosphate + 2 H(+)</text>
        <dbReference type="Rhea" id="RHEA:18633"/>
        <dbReference type="ChEBI" id="CHEBI:15377"/>
        <dbReference type="ChEBI" id="CHEBI:15378"/>
        <dbReference type="ChEBI" id="CHEBI:17544"/>
        <dbReference type="ChEBI" id="CHEBI:29985"/>
        <dbReference type="ChEBI" id="CHEBI:30616"/>
        <dbReference type="ChEBI" id="CHEBI:43474"/>
        <dbReference type="ChEBI" id="CHEBI:58228"/>
        <dbReference type="ChEBI" id="CHEBI:58359"/>
        <dbReference type="ChEBI" id="CHEBI:456216"/>
        <dbReference type="EC" id="6.3.5.5"/>
    </reaction>
</comment>
<evidence type="ECO:0000256" key="6">
    <source>
        <dbReference type="ARBA" id="ARBA00022962"/>
    </source>
</evidence>
<feature type="binding site" evidence="8">
    <location>
        <position position="230"/>
    </location>
    <ligand>
        <name>L-glutamine</name>
        <dbReference type="ChEBI" id="CHEBI:58359"/>
    </ligand>
</feature>
<dbReference type="PRINTS" id="PR00097">
    <property type="entry name" value="ANTSNTHASEII"/>
</dbReference>
<dbReference type="CDD" id="cd01744">
    <property type="entry name" value="GATase1_CPSase"/>
    <property type="match status" value="1"/>
</dbReference>
<dbReference type="SMART" id="SM01097">
    <property type="entry name" value="CPSase_sm_chain"/>
    <property type="match status" value="1"/>
</dbReference>
<dbReference type="InterPro" id="IPR036480">
    <property type="entry name" value="CarbP_synth_ssu_N_sf"/>
</dbReference>
<feature type="binding site" evidence="8">
    <location>
        <position position="228"/>
    </location>
    <ligand>
        <name>L-glutamine</name>
        <dbReference type="ChEBI" id="CHEBI:58359"/>
    </ligand>
</feature>
<dbReference type="PANTHER" id="PTHR43418:SF7">
    <property type="entry name" value="CARBAMOYL-PHOSPHATE SYNTHASE SMALL CHAIN"/>
    <property type="match status" value="1"/>
</dbReference>
<evidence type="ECO:0000256" key="1">
    <source>
        <dbReference type="ARBA" id="ARBA00005077"/>
    </source>
</evidence>
<dbReference type="UniPathway" id="UPA00070">
    <property type="reaction ID" value="UER00115"/>
</dbReference>
<dbReference type="PROSITE" id="PS51273">
    <property type="entry name" value="GATASE_TYPE_1"/>
    <property type="match status" value="1"/>
</dbReference>
<dbReference type="GO" id="GO:0004359">
    <property type="term" value="F:glutaminase activity"/>
    <property type="evidence" value="ECO:0007669"/>
    <property type="project" value="RHEA"/>
</dbReference>
<name>A0A062XZJ5_9BACT</name>
<evidence type="ECO:0000259" key="9">
    <source>
        <dbReference type="SMART" id="SM01097"/>
    </source>
</evidence>
<keyword evidence="8" id="KW-0665">Pyrimidine biosynthesis</keyword>
<dbReference type="InterPro" id="IPR050472">
    <property type="entry name" value="Anth_synth/Amidotransfase"/>
</dbReference>
<dbReference type="GO" id="GO:0004088">
    <property type="term" value="F:carbamoyl-phosphate synthase (glutamine-hydrolyzing) activity"/>
    <property type="evidence" value="ECO:0007669"/>
    <property type="project" value="UniProtKB-UniRule"/>
</dbReference>
<keyword evidence="6 8" id="KW-0315">Glutamine amidotransferase</keyword>
<evidence type="ECO:0000256" key="3">
    <source>
        <dbReference type="ARBA" id="ARBA00022598"/>
    </source>
</evidence>
<dbReference type="PRINTS" id="PR00096">
    <property type="entry name" value="GATASE"/>
</dbReference>
<dbReference type="HAMAP" id="MF_01209">
    <property type="entry name" value="CPSase_S_chain"/>
    <property type="match status" value="1"/>
</dbReference>
<dbReference type="GO" id="GO:0005524">
    <property type="term" value="F:ATP binding"/>
    <property type="evidence" value="ECO:0007669"/>
    <property type="project" value="UniProtKB-UniRule"/>
</dbReference>
<keyword evidence="3 8" id="KW-0436">Ligase</keyword>
<evidence type="ECO:0000256" key="7">
    <source>
        <dbReference type="ARBA" id="ARBA00048816"/>
    </source>
</evidence>
<feature type="binding site" evidence="8">
    <location>
        <position position="256"/>
    </location>
    <ligand>
        <name>L-glutamine</name>
        <dbReference type="ChEBI" id="CHEBI:58359"/>
    </ligand>
</feature>
<dbReference type="RefSeq" id="WP_038048523.1">
    <property type="nucleotide sequence ID" value="NZ_JMFG01000015.1"/>
</dbReference>
<dbReference type="InterPro" id="IPR002474">
    <property type="entry name" value="CarbamoylP_synth_ssu_N"/>
</dbReference>
<keyword evidence="8" id="KW-0055">Arginine biosynthesis</keyword>
<dbReference type="GO" id="GO:0006541">
    <property type="term" value="P:glutamine metabolic process"/>
    <property type="evidence" value="ECO:0007669"/>
    <property type="project" value="InterPro"/>
</dbReference>
<dbReference type="NCBIfam" id="NF009475">
    <property type="entry name" value="PRK12838.1"/>
    <property type="match status" value="1"/>
</dbReference>
<sequence length="368" mass="39665">MEKAYLALADGRVFEGFMHGPGEASGEVVFNTSMFGYQEMLTDPSYRGQILVLTTPHVGVVGTNPEDWESRHVWAAALVVADLVAEPSSWRSRASLPEFLAQAGVPVGFGFDTRALVLHLRQHGSLPGVLVAGVDAPQAQALARKARSTDGLDLTEEVSTGEIQRFSEGPWRRRVPPGQVRVGVLDFGVKASILRELVAAGAEVLVIPGKRGLDDIPEDLDGLVVSNGPGDPAAVAHAVRWLEKNLGRLPILGICLGHQLLGLALGGRTYKLKFGHHGANHPVRDERTRAVWITSQNHNYAVAAESLPSEVQVTMVNLTDGSVEGLLAHEVWAEGIQFHPEAGPGPHDALGVFGQFVQRCLAFREHKR</sequence>
<keyword evidence="5 8" id="KW-0067">ATP-binding</keyword>
<comment type="pathway">
    <text evidence="8">Pyrimidine metabolism; UMP biosynthesis via de novo pathway; (S)-dihydroorotate from bicarbonate: step 1/3.</text>
</comment>
<dbReference type="AlphaFoldDB" id="A0A062XZJ5"/>
<keyword evidence="8" id="KW-0028">Amino-acid biosynthesis</keyword>
<dbReference type="NCBIfam" id="TIGR01368">
    <property type="entry name" value="CPSaseIIsmall"/>
    <property type="match status" value="1"/>
</dbReference>
<accession>A0A062XZJ5</accession>
<dbReference type="Pfam" id="PF00117">
    <property type="entry name" value="GATase"/>
    <property type="match status" value="1"/>
</dbReference>
<proteinExistence type="inferred from homology"/>
<dbReference type="EMBL" id="JMFG01000015">
    <property type="protein sequence ID" value="KDA53910.1"/>
    <property type="molecule type" value="Genomic_DNA"/>
</dbReference>
<dbReference type="Proteomes" id="UP000027284">
    <property type="component" value="Unassembled WGS sequence"/>
</dbReference>
<dbReference type="PANTHER" id="PTHR43418">
    <property type="entry name" value="MULTIFUNCTIONAL TRYPTOPHAN BIOSYNTHESIS PROTEIN-RELATED"/>
    <property type="match status" value="1"/>
</dbReference>
<evidence type="ECO:0000256" key="2">
    <source>
        <dbReference type="ARBA" id="ARBA00007800"/>
    </source>
</evidence>